<dbReference type="AlphaFoldDB" id="D6Y231"/>
<evidence type="ECO:0000313" key="3">
    <source>
        <dbReference type="Proteomes" id="UP000006640"/>
    </source>
</evidence>
<reference evidence="2 3" key="1">
    <citation type="submission" date="2010-01" db="EMBL/GenBank/DDBJ databases">
        <title>The complete genome of Thermobispora bispora DSM 43833.</title>
        <authorList>
            <consortium name="US DOE Joint Genome Institute (JGI-PGF)"/>
            <person name="Lucas S."/>
            <person name="Copeland A."/>
            <person name="Lapidus A."/>
            <person name="Glavina del Rio T."/>
            <person name="Dalin E."/>
            <person name="Tice H."/>
            <person name="Bruce D."/>
            <person name="Goodwin L."/>
            <person name="Pitluck S."/>
            <person name="Kyrpides N."/>
            <person name="Mavromatis K."/>
            <person name="Ivanova N."/>
            <person name="Mikhailova N."/>
            <person name="Chertkov O."/>
            <person name="Brettin T."/>
            <person name="Detter J.C."/>
            <person name="Han C."/>
            <person name="Larimer F."/>
            <person name="Land M."/>
            <person name="Hauser L."/>
            <person name="Markowitz V."/>
            <person name="Cheng J.-F."/>
            <person name="Hugenholtz P."/>
            <person name="Woyke T."/>
            <person name="Wu D."/>
            <person name="Jando M."/>
            <person name="Schneider S."/>
            <person name="Klenk H.-P."/>
            <person name="Eisen J.A."/>
        </authorList>
    </citation>
    <scope>NUCLEOTIDE SEQUENCE [LARGE SCALE GENOMIC DNA]</scope>
    <source>
        <strain evidence="3">ATCC 19993 / DSM 43833 / CBS 139.67 / JCM 10125 / KCTC 9307 / NBRC 14880 / R51</strain>
    </source>
</reference>
<evidence type="ECO:0000313" key="2">
    <source>
        <dbReference type="EMBL" id="ADG86766.1"/>
    </source>
</evidence>
<name>D6Y231_THEBD</name>
<organism evidence="2 3">
    <name type="scientific">Thermobispora bispora (strain ATCC 19993 / DSM 43833 / CBS 139.67 / JCM 10125 / KCTC 9307 / NBRC 14880 / R51)</name>
    <dbReference type="NCBI Taxonomy" id="469371"/>
    <lineage>
        <taxon>Bacteria</taxon>
        <taxon>Bacillati</taxon>
        <taxon>Actinomycetota</taxon>
        <taxon>Actinomycetes</taxon>
        <taxon>Streptosporangiales</taxon>
        <taxon>Streptosporangiaceae</taxon>
        <taxon>Thermobispora</taxon>
    </lineage>
</organism>
<sequence length="205" mass="20876">MISTGLARLAAAGVTALTALASGLLATPAAAGTAPVASTALAAGTAPVAGTALAAGTAPAKPAVSVKTPTVSPQRYVGRCPATLTFSAKVRLKVRGKTTVAYRWVLSNGAKSAVKTTTVKGNGIKTVTFVKKVTFKKSAMGWMALQLLSPRKVTTGKTYFAVSCQLPVRLKPGKPGHGKKPDFVKAYVHVPDYTGVCPPSRGVTA</sequence>
<keyword evidence="3" id="KW-1185">Reference proteome</keyword>
<accession>D6Y231</accession>
<dbReference type="EMBL" id="CP001874">
    <property type="protein sequence ID" value="ADG86766.1"/>
    <property type="molecule type" value="Genomic_DNA"/>
</dbReference>
<dbReference type="KEGG" id="tbi:Tbis_0029"/>
<gene>
    <name evidence="2" type="ordered locus">Tbis_0029</name>
</gene>
<dbReference type="HOGENOM" id="CLU_1336985_0_0_11"/>
<evidence type="ECO:0000256" key="1">
    <source>
        <dbReference type="SAM" id="SignalP"/>
    </source>
</evidence>
<dbReference type="Proteomes" id="UP000006640">
    <property type="component" value="Chromosome"/>
</dbReference>
<feature type="signal peptide" evidence="1">
    <location>
        <begin position="1"/>
        <end position="21"/>
    </location>
</feature>
<feature type="chain" id="PRO_5038944138" description="Ig-like domain-containing protein" evidence="1">
    <location>
        <begin position="22"/>
        <end position="205"/>
    </location>
</feature>
<proteinExistence type="predicted"/>
<keyword evidence="1" id="KW-0732">Signal</keyword>
<protein>
    <recommendedName>
        <fullName evidence="4">Ig-like domain-containing protein</fullName>
    </recommendedName>
</protein>
<dbReference type="eggNOG" id="COG0737">
    <property type="taxonomic scope" value="Bacteria"/>
</dbReference>
<evidence type="ECO:0008006" key="4">
    <source>
        <dbReference type="Google" id="ProtNLM"/>
    </source>
</evidence>